<feature type="transmembrane region" description="Helical" evidence="9">
    <location>
        <begin position="270"/>
        <end position="293"/>
    </location>
</feature>
<feature type="transmembrane region" description="Helical" evidence="9">
    <location>
        <begin position="21"/>
        <end position="39"/>
    </location>
</feature>
<evidence type="ECO:0000256" key="1">
    <source>
        <dbReference type="ARBA" id="ARBA00004651"/>
    </source>
</evidence>
<evidence type="ECO:0000256" key="6">
    <source>
        <dbReference type="ARBA" id="ARBA00022989"/>
    </source>
</evidence>
<dbReference type="EMBL" id="JBHFNR010000182">
    <property type="protein sequence ID" value="MFB2896066.1"/>
    <property type="molecule type" value="Genomic_DNA"/>
</dbReference>
<dbReference type="InterPro" id="IPR004706">
    <property type="entry name" value="Arsenical-R_Acr3"/>
</dbReference>
<evidence type="ECO:0000313" key="11">
    <source>
        <dbReference type="Proteomes" id="UP001576784"/>
    </source>
</evidence>
<feature type="transmembrane region" description="Helical" evidence="9">
    <location>
        <begin position="305"/>
        <end position="325"/>
    </location>
</feature>
<dbReference type="PIRSF" id="PIRSF005508">
    <property type="entry name" value="Acr3"/>
    <property type="match status" value="1"/>
</dbReference>
<keyword evidence="3 8" id="KW-0813">Transport</keyword>
<evidence type="ECO:0000256" key="9">
    <source>
        <dbReference type="SAM" id="Phobius"/>
    </source>
</evidence>
<evidence type="ECO:0000256" key="2">
    <source>
        <dbReference type="ARBA" id="ARBA00010110"/>
    </source>
</evidence>
<comment type="subcellular location">
    <subcellularLocation>
        <location evidence="1 8">Cell membrane</location>
        <topology evidence="1 8">Multi-pass membrane protein</topology>
    </subcellularLocation>
</comment>
<dbReference type="InterPro" id="IPR038770">
    <property type="entry name" value="Na+/solute_symporter_sf"/>
</dbReference>
<comment type="caution">
    <text evidence="10">The sequence shown here is derived from an EMBL/GenBank/DDBJ whole genome shotgun (WGS) entry which is preliminary data.</text>
</comment>
<keyword evidence="11" id="KW-1185">Reference proteome</keyword>
<feature type="transmembrane region" description="Helical" evidence="9">
    <location>
        <begin position="236"/>
        <end position="258"/>
    </location>
</feature>
<feature type="transmembrane region" description="Helical" evidence="9">
    <location>
        <begin position="201"/>
        <end position="224"/>
    </location>
</feature>
<dbReference type="Pfam" id="PF01758">
    <property type="entry name" value="SBF"/>
    <property type="match status" value="1"/>
</dbReference>
<keyword evidence="6 8" id="KW-1133">Transmembrane helix</keyword>
<proteinExistence type="inferred from homology"/>
<sequence length="377" mass="41791">MAGNTKKVEAGSNLSFFEKYLTVWVFLCIIAGIILGRVFPKIAVTLDAMSIYQVSIPIALCLFFMMYPIMVKIDFTQAANAIRAPKPVILTLVVNWLIKPFTMVVFAQFFLGWLFRPLITGTEIIRGVEVPLANSYIAGAILLGIAPCTAMVLMWGYLCYGNQGHTLVMVAVNSLAMLFLYAPLGRWLLAANNLVVPWETIVLSVIIYVGLPLAAGMYSRYWILKHKGKRWFEEKFLHYLGPIAITALLLTLVLLFAFKGELIVNNPLHILLIAVPLFIQTNFIFLISYVAALKMNLAYEDSAPAALIGASNHFEVAIATAVTLFGLNSGAALATVVGVLIEVPVMLMLVEICKKTAFWFPREPEKATLYDPRCLKM</sequence>
<evidence type="ECO:0000313" key="10">
    <source>
        <dbReference type="EMBL" id="MFB2896066.1"/>
    </source>
</evidence>
<gene>
    <name evidence="10" type="primary">arsB</name>
    <name evidence="10" type="ORF">ACE1CI_24410</name>
</gene>
<dbReference type="InterPro" id="IPR002657">
    <property type="entry name" value="BilAc:Na_symport/Acr3"/>
</dbReference>
<dbReference type="PANTHER" id="PTHR43057:SF1">
    <property type="entry name" value="ARSENICAL-RESISTANCE PROTEIN 3"/>
    <property type="match status" value="1"/>
</dbReference>
<evidence type="ECO:0000256" key="3">
    <source>
        <dbReference type="ARBA" id="ARBA00022448"/>
    </source>
</evidence>
<evidence type="ECO:0000256" key="8">
    <source>
        <dbReference type="PIRNR" id="PIRNR005508"/>
    </source>
</evidence>
<dbReference type="RefSeq" id="WP_413265696.1">
    <property type="nucleotide sequence ID" value="NZ_JBHFNR010000182.1"/>
</dbReference>
<dbReference type="NCBIfam" id="TIGR00832">
    <property type="entry name" value="acr3"/>
    <property type="match status" value="1"/>
</dbReference>
<keyword evidence="7 8" id="KW-0472">Membrane</keyword>
<evidence type="ECO:0000256" key="7">
    <source>
        <dbReference type="ARBA" id="ARBA00023136"/>
    </source>
</evidence>
<feature type="transmembrane region" description="Helical" evidence="9">
    <location>
        <begin position="167"/>
        <end position="189"/>
    </location>
</feature>
<feature type="transmembrane region" description="Helical" evidence="9">
    <location>
        <begin position="92"/>
        <end position="115"/>
    </location>
</feature>
<feature type="transmembrane region" description="Helical" evidence="9">
    <location>
        <begin position="51"/>
        <end position="71"/>
    </location>
</feature>
<protein>
    <submittedName>
        <fullName evidence="10">ACR3 family arsenite efflux transporter</fullName>
    </submittedName>
</protein>
<dbReference type="Proteomes" id="UP001576784">
    <property type="component" value="Unassembled WGS sequence"/>
</dbReference>
<feature type="transmembrane region" description="Helical" evidence="9">
    <location>
        <begin position="331"/>
        <end position="350"/>
    </location>
</feature>
<keyword evidence="4 8" id="KW-1003">Cell membrane</keyword>
<organism evidence="10 11">
    <name type="scientific">Floridaenema flaviceps BLCC-F50</name>
    <dbReference type="NCBI Taxonomy" id="3153642"/>
    <lineage>
        <taxon>Bacteria</taxon>
        <taxon>Bacillati</taxon>
        <taxon>Cyanobacteriota</taxon>
        <taxon>Cyanophyceae</taxon>
        <taxon>Oscillatoriophycideae</taxon>
        <taxon>Aerosakkonematales</taxon>
        <taxon>Aerosakkonemataceae</taxon>
        <taxon>Floridanema</taxon>
        <taxon>Floridanema flaviceps</taxon>
    </lineage>
</organism>
<keyword evidence="5 8" id="KW-0812">Transmembrane</keyword>
<dbReference type="Gene3D" id="1.20.1530.20">
    <property type="match status" value="1"/>
</dbReference>
<feature type="transmembrane region" description="Helical" evidence="9">
    <location>
        <begin position="135"/>
        <end position="160"/>
    </location>
</feature>
<dbReference type="PANTHER" id="PTHR43057">
    <property type="entry name" value="ARSENITE EFFLUX TRANSPORTER"/>
    <property type="match status" value="1"/>
</dbReference>
<evidence type="ECO:0000256" key="5">
    <source>
        <dbReference type="ARBA" id="ARBA00022692"/>
    </source>
</evidence>
<evidence type="ECO:0000256" key="4">
    <source>
        <dbReference type="ARBA" id="ARBA00022475"/>
    </source>
</evidence>
<name>A0ABV4XWF5_9CYAN</name>
<comment type="similarity">
    <text evidence="2 8">Belongs to the arsenical resistance-3 (ACR3) (TC 2.A.59) family.</text>
</comment>
<reference evidence="10 11" key="1">
    <citation type="submission" date="2024-09" db="EMBL/GenBank/DDBJ databases">
        <title>Floridaenema gen nov. (Aerosakkonemataceae, Aerosakkonematales ord. nov., Cyanobacteria) from benthic tropical and subtropical fresh waters, with the description of four new species.</title>
        <authorList>
            <person name="Moretto J.A."/>
            <person name="Berthold D.E."/>
            <person name="Lefler F.W."/>
            <person name="Huang I.-S."/>
            <person name="Laughinghouse H. IV."/>
        </authorList>
    </citation>
    <scope>NUCLEOTIDE SEQUENCE [LARGE SCALE GENOMIC DNA]</scope>
    <source>
        <strain evidence="10 11">BLCC-F50</strain>
    </source>
</reference>
<accession>A0ABV4XWF5</accession>